<feature type="region of interest" description="Disordered" evidence="1">
    <location>
        <begin position="259"/>
        <end position="304"/>
    </location>
</feature>
<dbReference type="EMBL" id="CAICSX020000001">
    <property type="protein sequence ID" value="CAD0211228.1"/>
    <property type="molecule type" value="Genomic_DNA"/>
</dbReference>
<proteinExistence type="predicted"/>
<dbReference type="RefSeq" id="WP_065115704.1">
    <property type="nucleotide sequence ID" value="NZ_CAICSX020000001.1"/>
</dbReference>
<evidence type="ECO:0008006" key="4">
    <source>
        <dbReference type="Google" id="ProtNLM"/>
    </source>
</evidence>
<dbReference type="AlphaFoldDB" id="A0AAN2A1L8"/>
<evidence type="ECO:0000313" key="3">
    <source>
        <dbReference type="Proteomes" id="UP000528185"/>
    </source>
</evidence>
<gene>
    <name evidence="2" type="ORF">AGRHK599_LOCUS1254</name>
</gene>
<dbReference type="KEGG" id="aro:B0909_05395"/>
<accession>A0AAN2A1L8</accession>
<evidence type="ECO:0000256" key="1">
    <source>
        <dbReference type="SAM" id="MobiDB-lite"/>
    </source>
</evidence>
<dbReference type="Proteomes" id="UP000528185">
    <property type="component" value="Unassembled WGS sequence"/>
</dbReference>
<protein>
    <recommendedName>
        <fullName evidence="4">Recombinase RecT</fullName>
    </recommendedName>
</protein>
<name>A0AAN2A1L8_RHIRH</name>
<organism evidence="2 3">
    <name type="scientific">Rhizobium rhizogenes</name>
    <name type="common">Agrobacterium rhizogenes</name>
    <dbReference type="NCBI Taxonomy" id="359"/>
    <lineage>
        <taxon>Bacteria</taxon>
        <taxon>Pseudomonadati</taxon>
        <taxon>Pseudomonadota</taxon>
        <taxon>Alphaproteobacteria</taxon>
        <taxon>Hyphomicrobiales</taxon>
        <taxon>Rhizobiaceae</taxon>
        <taxon>Rhizobium/Agrobacterium group</taxon>
        <taxon>Rhizobium</taxon>
    </lineage>
</organism>
<sequence length="391" mass="42457">MNQLAKNNERPSKPALLAGGAISAIVPQSIEEAFRLAEAIHMSGMAPSGFDSPQKVMIAMLAGLEIGMPPMASVQSVAVINNRPCIWGDALIGVVRKSPLCLYVTEWIEGEGDEMIAHCETHRKGEPRPVKMSFSVVDAKKAGLWQTEARITKKSRDGGTYQKDNDSPWYKYPKRMLQMRARAWCLRDVYADVTKGMQVREEVEDYQHVGPDNARDITPAQPSVMARLRAAQEAPQQPEEEREGFDAAFVHSETETALTGEILPNTNSDDESPAQSSDNAGMTPVDEAGADEVPASDAPASTDPERDILIRFAAEMLPMAATAPTEAWKEVEKGWSEGEMKKLSSAGLEKAKAISMSLRAIAKGNTSLESAVEYYAEVLDCKASDLGGVDG</sequence>
<comment type="caution">
    <text evidence="2">The sequence shown here is derived from an EMBL/GenBank/DDBJ whole genome shotgun (WGS) entry which is preliminary data.</text>
</comment>
<evidence type="ECO:0000313" key="2">
    <source>
        <dbReference type="EMBL" id="CAD0211228.1"/>
    </source>
</evidence>
<reference evidence="2 3" key="1">
    <citation type="submission" date="2020-06" db="EMBL/GenBank/DDBJ databases">
        <authorList>
            <person name="De Coninck B."/>
            <person name="Ibrahim H."/>
        </authorList>
    </citation>
    <scope>NUCLEOTIDE SEQUENCE [LARGE SCALE GENOMIC DNA]</scope>
    <source>
        <strain evidence="2">Ag_rhizogenes_K599</strain>
    </source>
</reference>